<dbReference type="NCBIfam" id="TIGR01549">
    <property type="entry name" value="HAD-SF-IA-v1"/>
    <property type="match status" value="1"/>
</dbReference>
<evidence type="ECO:0000313" key="6">
    <source>
        <dbReference type="EMBL" id="MBG6141562.1"/>
    </source>
</evidence>
<comment type="similarity">
    <text evidence="1">Belongs to the HAD-like hydrolase superfamily. CbbY/CbbZ/Gph/YieH family.</text>
</comment>
<dbReference type="InterPro" id="IPR006351">
    <property type="entry name" value="AHBA_synth-like"/>
</dbReference>
<dbReference type="Gene3D" id="1.10.150.240">
    <property type="entry name" value="Putative phosphatase, domain 2"/>
    <property type="match status" value="1"/>
</dbReference>
<evidence type="ECO:0000313" key="7">
    <source>
        <dbReference type="Proteomes" id="UP000622552"/>
    </source>
</evidence>
<organism evidence="6 7">
    <name type="scientific">Longispora fulva</name>
    <dbReference type="NCBI Taxonomy" id="619741"/>
    <lineage>
        <taxon>Bacteria</taxon>
        <taxon>Bacillati</taxon>
        <taxon>Actinomycetota</taxon>
        <taxon>Actinomycetes</taxon>
        <taxon>Micromonosporales</taxon>
        <taxon>Micromonosporaceae</taxon>
        <taxon>Longispora</taxon>
    </lineage>
</organism>
<dbReference type="PRINTS" id="PR00413">
    <property type="entry name" value="HADHALOGNASE"/>
</dbReference>
<dbReference type="Pfam" id="PF13419">
    <property type="entry name" value="HAD_2"/>
    <property type="match status" value="1"/>
</dbReference>
<evidence type="ECO:0000256" key="2">
    <source>
        <dbReference type="ARBA" id="ARBA00023137"/>
    </source>
</evidence>
<protein>
    <recommendedName>
        <fullName evidence="4">Tyrosine-protein kinase PtkA</fullName>
    </recommendedName>
    <alternativeName>
        <fullName evidence="5">Protein tyrosine kinase A</fullName>
    </alternativeName>
</protein>
<gene>
    <name evidence="6" type="ORF">IW245_007756</name>
</gene>
<evidence type="ECO:0000256" key="4">
    <source>
        <dbReference type="ARBA" id="ARBA00069527"/>
    </source>
</evidence>
<accession>A0A8J7GQI4</accession>
<evidence type="ECO:0000256" key="1">
    <source>
        <dbReference type="ARBA" id="ARBA00006171"/>
    </source>
</evidence>
<dbReference type="FunFam" id="3.40.50.1000:FF:000022">
    <property type="entry name" value="Phosphoglycolate phosphatase"/>
    <property type="match status" value="1"/>
</dbReference>
<evidence type="ECO:0000256" key="3">
    <source>
        <dbReference type="ARBA" id="ARBA00050405"/>
    </source>
</evidence>
<reference evidence="6" key="1">
    <citation type="submission" date="2020-11" db="EMBL/GenBank/DDBJ databases">
        <title>Sequencing the genomes of 1000 actinobacteria strains.</title>
        <authorList>
            <person name="Klenk H.-P."/>
        </authorList>
    </citation>
    <scope>NUCLEOTIDE SEQUENCE</scope>
    <source>
        <strain evidence="6">DSM 45356</strain>
    </source>
</reference>
<dbReference type="GO" id="GO:0008967">
    <property type="term" value="F:phosphoglycolate phosphatase activity"/>
    <property type="evidence" value="ECO:0007669"/>
    <property type="project" value="TreeGrafter"/>
</dbReference>
<dbReference type="GO" id="GO:0005829">
    <property type="term" value="C:cytosol"/>
    <property type="evidence" value="ECO:0007669"/>
    <property type="project" value="TreeGrafter"/>
</dbReference>
<dbReference type="GO" id="GO:0006281">
    <property type="term" value="P:DNA repair"/>
    <property type="evidence" value="ECO:0007669"/>
    <property type="project" value="TreeGrafter"/>
</dbReference>
<dbReference type="InterPro" id="IPR006439">
    <property type="entry name" value="HAD-SF_hydro_IA"/>
</dbReference>
<comment type="caution">
    <text evidence="6">The sequence shown here is derived from an EMBL/GenBank/DDBJ whole genome shotgun (WGS) entry which is preliminary data.</text>
</comment>
<dbReference type="AlphaFoldDB" id="A0A8J7GQI4"/>
<dbReference type="NCBIfam" id="TIGR01454">
    <property type="entry name" value="AHBA_synth_RP"/>
    <property type="match status" value="1"/>
</dbReference>
<dbReference type="InterPro" id="IPR041492">
    <property type="entry name" value="HAD_2"/>
</dbReference>
<evidence type="ECO:0000256" key="5">
    <source>
        <dbReference type="ARBA" id="ARBA00080335"/>
    </source>
</evidence>
<sequence length="221" mass="23931">MTSGPVRDAVVFDLDGVLVDSHETMGRAFAVAYAEVVGDEPAPFAEYQRYQGLYFPEIMRRMGLPLEMEEPFVRESYRLADQVPVCDGVFELLETLRDRGFRLAVATGKAGPRARSLLTTLKLIEYFDQVVGSDEVAHPKPAPDIVLRALGLIGARPDGAVMVGDAPADIRCARDAGVTSVAATWATVDEDDLLRSGPDVVIRSPLELLALCPPVPVRGHG</sequence>
<dbReference type="InterPro" id="IPR023198">
    <property type="entry name" value="PGP-like_dom2"/>
</dbReference>
<keyword evidence="2" id="KW-0418">Kinase</keyword>
<dbReference type="InterPro" id="IPR023214">
    <property type="entry name" value="HAD_sf"/>
</dbReference>
<dbReference type="SFLD" id="SFLDG01129">
    <property type="entry name" value="C1.5:_HAD__Beta-PGM__Phosphata"/>
    <property type="match status" value="1"/>
</dbReference>
<dbReference type="Gene3D" id="3.40.50.1000">
    <property type="entry name" value="HAD superfamily/HAD-like"/>
    <property type="match status" value="1"/>
</dbReference>
<dbReference type="InterPro" id="IPR036412">
    <property type="entry name" value="HAD-like_sf"/>
</dbReference>
<keyword evidence="2" id="KW-0829">Tyrosine-protein kinase</keyword>
<dbReference type="SUPFAM" id="SSF56784">
    <property type="entry name" value="HAD-like"/>
    <property type="match status" value="1"/>
</dbReference>
<comment type="catalytic activity">
    <reaction evidence="3">
        <text>L-tyrosyl-[protein] + ATP = O-phospho-L-tyrosyl-[protein] + ADP + H(+)</text>
        <dbReference type="Rhea" id="RHEA:10596"/>
        <dbReference type="Rhea" id="RHEA-COMP:10136"/>
        <dbReference type="Rhea" id="RHEA-COMP:20101"/>
        <dbReference type="ChEBI" id="CHEBI:15378"/>
        <dbReference type="ChEBI" id="CHEBI:30616"/>
        <dbReference type="ChEBI" id="CHEBI:46858"/>
        <dbReference type="ChEBI" id="CHEBI:61978"/>
        <dbReference type="ChEBI" id="CHEBI:456216"/>
    </reaction>
    <physiologicalReaction direction="left-to-right" evidence="3">
        <dbReference type="Rhea" id="RHEA:10597"/>
    </physiologicalReaction>
</comment>
<keyword evidence="7" id="KW-1185">Reference proteome</keyword>
<dbReference type="SFLD" id="SFLDG01135">
    <property type="entry name" value="C1.5.6:_HAD__Beta-PGM__Phospha"/>
    <property type="match status" value="1"/>
</dbReference>
<dbReference type="InterPro" id="IPR050155">
    <property type="entry name" value="HAD-like_hydrolase_sf"/>
</dbReference>
<proteinExistence type="inferred from homology"/>
<dbReference type="NCBIfam" id="TIGR01509">
    <property type="entry name" value="HAD-SF-IA-v3"/>
    <property type="match status" value="1"/>
</dbReference>
<dbReference type="SFLD" id="SFLDS00003">
    <property type="entry name" value="Haloacid_Dehalogenase"/>
    <property type="match status" value="1"/>
</dbReference>
<dbReference type="Proteomes" id="UP000622552">
    <property type="component" value="Unassembled WGS sequence"/>
</dbReference>
<name>A0A8J7GQI4_9ACTN</name>
<dbReference type="EMBL" id="JADOUF010000001">
    <property type="protein sequence ID" value="MBG6141562.1"/>
    <property type="molecule type" value="Genomic_DNA"/>
</dbReference>
<keyword evidence="2" id="KW-0808">Transferase</keyword>
<dbReference type="PANTHER" id="PTHR43434">
    <property type="entry name" value="PHOSPHOGLYCOLATE PHOSPHATASE"/>
    <property type="match status" value="1"/>
</dbReference>
<dbReference type="RefSeq" id="WP_197007961.1">
    <property type="nucleotide sequence ID" value="NZ_BONS01000013.1"/>
</dbReference>
<dbReference type="GO" id="GO:0004713">
    <property type="term" value="F:protein tyrosine kinase activity"/>
    <property type="evidence" value="ECO:0007669"/>
    <property type="project" value="UniProtKB-KW"/>
</dbReference>
<dbReference type="PANTHER" id="PTHR43434:SF1">
    <property type="entry name" value="PHOSPHOGLYCOLATE PHOSPHATASE"/>
    <property type="match status" value="1"/>
</dbReference>